<dbReference type="AlphaFoldDB" id="A0A9N9C150"/>
<gene>
    <name evidence="1" type="ORF">FCALED_LOCUS7745</name>
</gene>
<evidence type="ECO:0000313" key="2">
    <source>
        <dbReference type="Proteomes" id="UP000789570"/>
    </source>
</evidence>
<protein>
    <submittedName>
        <fullName evidence="1">5499_t:CDS:1</fullName>
    </submittedName>
</protein>
<reference evidence="1" key="1">
    <citation type="submission" date="2021-06" db="EMBL/GenBank/DDBJ databases">
        <authorList>
            <person name="Kallberg Y."/>
            <person name="Tangrot J."/>
            <person name="Rosling A."/>
        </authorList>
    </citation>
    <scope>NUCLEOTIDE SEQUENCE</scope>
    <source>
        <strain evidence="1">UK204</strain>
    </source>
</reference>
<proteinExistence type="predicted"/>
<keyword evidence="2" id="KW-1185">Reference proteome</keyword>
<feature type="non-terminal residue" evidence="1">
    <location>
        <position position="71"/>
    </location>
</feature>
<accession>A0A9N9C150</accession>
<dbReference type="Proteomes" id="UP000789570">
    <property type="component" value="Unassembled WGS sequence"/>
</dbReference>
<dbReference type="OrthoDB" id="2436952at2759"/>
<name>A0A9N9C150_9GLOM</name>
<dbReference type="EMBL" id="CAJVPQ010002116">
    <property type="protein sequence ID" value="CAG8584005.1"/>
    <property type="molecule type" value="Genomic_DNA"/>
</dbReference>
<organism evidence="1 2">
    <name type="scientific">Funneliformis caledonium</name>
    <dbReference type="NCBI Taxonomy" id="1117310"/>
    <lineage>
        <taxon>Eukaryota</taxon>
        <taxon>Fungi</taxon>
        <taxon>Fungi incertae sedis</taxon>
        <taxon>Mucoromycota</taxon>
        <taxon>Glomeromycotina</taxon>
        <taxon>Glomeromycetes</taxon>
        <taxon>Glomerales</taxon>
        <taxon>Glomeraceae</taxon>
        <taxon>Funneliformis</taxon>
    </lineage>
</organism>
<evidence type="ECO:0000313" key="1">
    <source>
        <dbReference type="EMBL" id="CAG8584005.1"/>
    </source>
</evidence>
<sequence>MQDSNSTNDSMKRLFSIIKVNNTQICNSSIEASYYSSELYKEALCFNCGVVYEEHINYDEYFPYCEECNKL</sequence>
<comment type="caution">
    <text evidence="1">The sequence shown here is derived from an EMBL/GenBank/DDBJ whole genome shotgun (WGS) entry which is preliminary data.</text>
</comment>